<evidence type="ECO:0000256" key="1">
    <source>
        <dbReference type="SAM" id="MobiDB-lite"/>
    </source>
</evidence>
<gene>
    <name evidence="2" type="ORF">DET57_104162</name>
</gene>
<organism evidence="2 3">
    <name type="scientific">Klebsiella oxytoca</name>
    <dbReference type="NCBI Taxonomy" id="571"/>
    <lineage>
        <taxon>Bacteria</taxon>
        <taxon>Pseudomonadati</taxon>
        <taxon>Pseudomonadota</taxon>
        <taxon>Gammaproteobacteria</taxon>
        <taxon>Enterobacterales</taxon>
        <taxon>Enterobacteriaceae</taxon>
        <taxon>Klebsiella/Raoultella group</taxon>
        <taxon>Klebsiella</taxon>
    </lineage>
</organism>
<dbReference type="RefSeq" id="WP_110273264.1">
    <property type="nucleotide sequence ID" value="NZ_QJJG01000004.1"/>
</dbReference>
<dbReference type="AlphaFoldDB" id="A0A318G605"/>
<feature type="region of interest" description="Disordered" evidence="1">
    <location>
        <begin position="100"/>
        <end position="121"/>
    </location>
</feature>
<proteinExistence type="predicted"/>
<evidence type="ECO:0000313" key="3">
    <source>
        <dbReference type="Proteomes" id="UP000247485"/>
    </source>
</evidence>
<dbReference type="Proteomes" id="UP000247485">
    <property type="component" value="Unassembled WGS sequence"/>
</dbReference>
<accession>A0A318G605</accession>
<name>A0A318G605_KLEOX</name>
<sequence>MIRGSSLKNQFVNYLKFHTEQLVNVIEPTRLVVYPPNPYDRFNTVKACLNREDLTINKIFTLDQALVQLYPDEFIPCIYQETKDKYIKVLPNEALDEIKKPGTHLLPNNQFKNQNSQQRNQ</sequence>
<feature type="compositionally biased region" description="Polar residues" evidence="1">
    <location>
        <begin position="106"/>
        <end position="121"/>
    </location>
</feature>
<protein>
    <submittedName>
        <fullName evidence="2">Uncharacterized protein</fullName>
    </submittedName>
</protein>
<reference evidence="2 3" key="1">
    <citation type="submission" date="2018-05" db="EMBL/GenBank/DDBJ databases">
        <title>Freshwater and sediment microbial communities from various areas in North America, analyzing microbe dynamics in response to fracking.</title>
        <authorList>
            <person name="Lamendella R."/>
        </authorList>
    </citation>
    <scope>NUCLEOTIDE SEQUENCE [LARGE SCALE GENOMIC DNA]</scope>
    <source>
        <strain evidence="2 3">67</strain>
    </source>
</reference>
<dbReference type="EMBL" id="QJJG01000004">
    <property type="protein sequence ID" value="PXW47103.1"/>
    <property type="molecule type" value="Genomic_DNA"/>
</dbReference>
<comment type="caution">
    <text evidence="2">The sequence shown here is derived from an EMBL/GenBank/DDBJ whole genome shotgun (WGS) entry which is preliminary data.</text>
</comment>
<evidence type="ECO:0000313" key="2">
    <source>
        <dbReference type="EMBL" id="PXW47103.1"/>
    </source>
</evidence>